<sequence length="35" mass="4324">MELLPMVLHRWRGLWISSIPYFWSKGLETNVFLRF</sequence>
<proteinExistence type="predicted"/>
<dbReference type="EMBL" id="GBRH01188468">
    <property type="protein sequence ID" value="JAE09428.1"/>
    <property type="molecule type" value="Transcribed_RNA"/>
</dbReference>
<reference evidence="1" key="1">
    <citation type="submission" date="2014-09" db="EMBL/GenBank/DDBJ databases">
        <authorList>
            <person name="Magalhaes I.L.F."/>
            <person name="Oliveira U."/>
            <person name="Santos F.R."/>
            <person name="Vidigal T.H.D.A."/>
            <person name="Brescovit A.D."/>
            <person name="Santos A.J."/>
        </authorList>
    </citation>
    <scope>NUCLEOTIDE SEQUENCE</scope>
    <source>
        <tissue evidence="1">Shoot tissue taken approximately 20 cm above the soil surface</tissue>
    </source>
</reference>
<protein>
    <submittedName>
        <fullName evidence="1">Uncharacterized protein</fullName>
    </submittedName>
</protein>
<dbReference type="AlphaFoldDB" id="A0A0A9FM93"/>
<reference evidence="1" key="2">
    <citation type="journal article" date="2015" name="Data Brief">
        <title>Shoot transcriptome of the giant reed, Arundo donax.</title>
        <authorList>
            <person name="Barrero R.A."/>
            <person name="Guerrero F.D."/>
            <person name="Moolhuijzen P."/>
            <person name="Goolsby J.A."/>
            <person name="Tidwell J."/>
            <person name="Bellgard S.E."/>
            <person name="Bellgard M.I."/>
        </authorList>
    </citation>
    <scope>NUCLEOTIDE SEQUENCE</scope>
    <source>
        <tissue evidence="1">Shoot tissue taken approximately 20 cm above the soil surface</tissue>
    </source>
</reference>
<evidence type="ECO:0000313" key="1">
    <source>
        <dbReference type="EMBL" id="JAE09428.1"/>
    </source>
</evidence>
<organism evidence="1">
    <name type="scientific">Arundo donax</name>
    <name type="common">Giant reed</name>
    <name type="synonym">Donax arundinaceus</name>
    <dbReference type="NCBI Taxonomy" id="35708"/>
    <lineage>
        <taxon>Eukaryota</taxon>
        <taxon>Viridiplantae</taxon>
        <taxon>Streptophyta</taxon>
        <taxon>Embryophyta</taxon>
        <taxon>Tracheophyta</taxon>
        <taxon>Spermatophyta</taxon>
        <taxon>Magnoliopsida</taxon>
        <taxon>Liliopsida</taxon>
        <taxon>Poales</taxon>
        <taxon>Poaceae</taxon>
        <taxon>PACMAD clade</taxon>
        <taxon>Arundinoideae</taxon>
        <taxon>Arundineae</taxon>
        <taxon>Arundo</taxon>
    </lineage>
</organism>
<accession>A0A0A9FM93</accession>
<name>A0A0A9FM93_ARUDO</name>